<dbReference type="PANTHER" id="PTHR43351:SF2">
    <property type="entry name" value="L(+)-TARTRATE DEHYDRATASE SUBUNIT BETA-RELATED"/>
    <property type="match status" value="1"/>
</dbReference>
<gene>
    <name evidence="4" type="ORF">EDD78_11110</name>
</gene>
<dbReference type="Gene3D" id="1.10.150.240">
    <property type="entry name" value="Putative phosphatase, domain 2"/>
    <property type="match status" value="1"/>
</dbReference>
<dbReference type="InterPro" id="IPR004647">
    <property type="entry name" value="Fe-S_hydro-lyase_TtdB-typ_cat"/>
</dbReference>
<dbReference type="GO" id="GO:0016836">
    <property type="term" value="F:hydro-lyase activity"/>
    <property type="evidence" value="ECO:0007669"/>
    <property type="project" value="InterPro"/>
</dbReference>
<dbReference type="Pfam" id="PF13419">
    <property type="entry name" value="HAD_2"/>
    <property type="match status" value="1"/>
</dbReference>
<keyword evidence="2" id="KW-0456">Lyase</keyword>
<name>A0A9X8UHS8_9FIRM</name>
<evidence type="ECO:0000313" key="5">
    <source>
        <dbReference type="Proteomes" id="UP000294682"/>
    </source>
</evidence>
<dbReference type="NCBIfam" id="TIGR01509">
    <property type="entry name" value="HAD-SF-IA-v3"/>
    <property type="match status" value="1"/>
</dbReference>
<protein>
    <submittedName>
        <fullName evidence="4">2-phosphoglycolate phosphatase</fullName>
    </submittedName>
</protein>
<dbReference type="InterPro" id="IPR023198">
    <property type="entry name" value="PGP-like_dom2"/>
</dbReference>
<evidence type="ECO:0000256" key="2">
    <source>
        <dbReference type="ARBA" id="ARBA00023239"/>
    </source>
</evidence>
<dbReference type="SUPFAM" id="SSF56784">
    <property type="entry name" value="HAD-like"/>
    <property type="match status" value="1"/>
</dbReference>
<dbReference type="Pfam" id="PF05683">
    <property type="entry name" value="Fumerase_C"/>
    <property type="match status" value="1"/>
</dbReference>
<keyword evidence="5" id="KW-1185">Reference proteome</keyword>
<dbReference type="SFLD" id="SFLDG01129">
    <property type="entry name" value="C1.5:_HAD__Beta-PGM__Phosphata"/>
    <property type="match status" value="1"/>
</dbReference>
<accession>A0A9X8UHS8</accession>
<organism evidence="4 5">
    <name type="scientific">Harryflintia acetispora</name>
    <dbReference type="NCBI Taxonomy" id="1849041"/>
    <lineage>
        <taxon>Bacteria</taxon>
        <taxon>Bacillati</taxon>
        <taxon>Bacillota</taxon>
        <taxon>Clostridia</taxon>
        <taxon>Eubacteriales</taxon>
        <taxon>Oscillospiraceae</taxon>
        <taxon>Harryflintia</taxon>
    </lineage>
</organism>
<dbReference type="Gene3D" id="3.20.130.10">
    <property type="entry name" value="Fe-S hydro-lyase, tartrate dehydratase beta-type, catalytic domain"/>
    <property type="match status" value="1"/>
</dbReference>
<dbReference type="PANTHER" id="PTHR43351">
    <property type="entry name" value="L(+)-TARTRATE DEHYDRATASE SUBUNIT BETA"/>
    <property type="match status" value="1"/>
</dbReference>
<feature type="domain" description="Fe-S hydro-lyase tartrate dehydratase beta-type catalytic" evidence="3">
    <location>
        <begin position="8"/>
        <end position="175"/>
    </location>
</feature>
<comment type="caution">
    <text evidence="4">The sequence shown here is derived from an EMBL/GenBank/DDBJ whole genome shotgun (WGS) entry which is preliminary data.</text>
</comment>
<dbReference type="RefSeq" id="WP_132085013.1">
    <property type="nucleotide sequence ID" value="NZ_SLUK01000011.1"/>
</dbReference>
<dbReference type="SFLD" id="SFLDS00003">
    <property type="entry name" value="Haloacid_Dehalogenase"/>
    <property type="match status" value="1"/>
</dbReference>
<dbReference type="NCBIfam" id="TIGR00723">
    <property type="entry name" value="ttdB_fumA_fumB"/>
    <property type="match status" value="1"/>
</dbReference>
<sequence>MIQSISVDNLRAAAKELRAGDRILLSGTIYTARDAAHKRIMELLEGGERSPFPLRDAVIYFAGPTAAREGSPIGSCGPTTSSRMDPFTPRLMDLGLLATIGKGERSPAVYEAVRKNGGLYLCAMGGAGALAAKCVRSCEVIAFEDLGCESIKRLEVEDFPLIVAADSFGGQIFNTGGDYELAVFDLDGTLADTLQDLADACNRALGDLGYPRHSLGEYRYFVGSGVKKLMERILPEGHRDEETLVRLNGLFDRYYEECYLCHSAPYEGVRRMLAALRGAGIKLAVLSNKPHPFTEKMVEQLFPDTFFAAFGKREGVPRKPDPTAVHEVLRLAGTRPERAVYIGDSDVDVQTGHYAGLYVIGVDWGFRGARELRQAGADRIVFAPNEIRDFLLPRQ</sequence>
<proteinExistence type="inferred from homology"/>
<dbReference type="InterPro" id="IPR036660">
    <property type="entry name" value="Fe-S_hydroAse_TtdB_cat_sf"/>
</dbReference>
<evidence type="ECO:0000259" key="3">
    <source>
        <dbReference type="Pfam" id="PF05683"/>
    </source>
</evidence>
<dbReference type="EMBL" id="SLUK01000011">
    <property type="protein sequence ID" value="TCL42247.1"/>
    <property type="molecule type" value="Genomic_DNA"/>
</dbReference>
<reference evidence="4 5" key="1">
    <citation type="submission" date="2019-03" db="EMBL/GenBank/DDBJ databases">
        <title>Genomic Encyclopedia of Type Strains, Phase IV (KMG-IV): sequencing the most valuable type-strain genomes for metagenomic binning, comparative biology and taxonomic classification.</title>
        <authorList>
            <person name="Goeker M."/>
        </authorList>
    </citation>
    <scope>NUCLEOTIDE SEQUENCE [LARGE SCALE GENOMIC DNA]</scope>
    <source>
        <strain evidence="4 5">DSM 100433</strain>
    </source>
</reference>
<dbReference type="InterPro" id="IPR036412">
    <property type="entry name" value="HAD-like_sf"/>
</dbReference>
<comment type="similarity">
    <text evidence="1">Belongs to the class-I fumarase family.</text>
</comment>
<dbReference type="Gene3D" id="3.40.50.1000">
    <property type="entry name" value="HAD superfamily/HAD-like"/>
    <property type="match status" value="1"/>
</dbReference>
<dbReference type="NCBIfam" id="TIGR01549">
    <property type="entry name" value="HAD-SF-IA-v1"/>
    <property type="match status" value="1"/>
</dbReference>
<dbReference type="SFLD" id="SFLDG01135">
    <property type="entry name" value="C1.5.6:_HAD__Beta-PGM__Phospha"/>
    <property type="match status" value="1"/>
</dbReference>
<dbReference type="InterPro" id="IPR041492">
    <property type="entry name" value="HAD_2"/>
</dbReference>
<dbReference type="InterPro" id="IPR023214">
    <property type="entry name" value="HAD_sf"/>
</dbReference>
<evidence type="ECO:0000256" key="1">
    <source>
        <dbReference type="ARBA" id="ARBA00008876"/>
    </source>
</evidence>
<dbReference type="SUPFAM" id="SSF117457">
    <property type="entry name" value="FumA C-terminal domain-like"/>
    <property type="match status" value="1"/>
</dbReference>
<evidence type="ECO:0000313" key="4">
    <source>
        <dbReference type="EMBL" id="TCL42247.1"/>
    </source>
</evidence>
<dbReference type="AlphaFoldDB" id="A0A9X8UHS8"/>
<dbReference type="InterPro" id="IPR006439">
    <property type="entry name" value="HAD-SF_hydro_IA"/>
</dbReference>
<dbReference type="Proteomes" id="UP000294682">
    <property type="component" value="Unassembled WGS sequence"/>
</dbReference>